<name>A0A7M7NTH9_STRPU</name>
<dbReference type="AlphaFoldDB" id="A0A7M7NTH9"/>
<dbReference type="InterPro" id="IPR053259">
    <property type="entry name" value="Golvesin-related_Golgi"/>
</dbReference>
<dbReference type="InterPro" id="IPR027417">
    <property type="entry name" value="P-loop_NTPase"/>
</dbReference>
<dbReference type="KEGG" id="spu:100890105"/>
<evidence type="ECO:0000313" key="3">
    <source>
        <dbReference type="Proteomes" id="UP000007110"/>
    </source>
</evidence>
<evidence type="ECO:0000313" key="2">
    <source>
        <dbReference type="EnsemblMetazoa" id="XP_030841413"/>
    </source>
</evidence>
<reference evidence="2" key="2">
    <citation type="submission" date="2021-01" db="UniProtKB">
        <authorList>
            <consortium name="EnsemblMetazoa"/>
        </authorList>
    </citation>
    <scope>IDENTIFICATION</scope>
</reference>
<proteinExistence type="predicted"/>
<dbReference type="GO" id="GO:0005794">
    <property type="term" value="C:Golgi apparatus"/>
    <property type="evidence" value="ECO:0000318"/>
    <property type="project" value="GO_Central"/>
</dbReference>
<protein>
    <submittedName>
        <fullName evidence="2">Uncharacterized protein</fullName>
    </submittedName>
</protein>
<dbReference type="Proteomes" id="UP000007110">
    <property type="component" value="Unassembled WGS sequence"/>
</dbReference>
<dbReference type="EnsemblMetazoa" id="XM_030985553">
    <property type="protein sequence ID" value="XP_030841413"/>
    <property type="gene ID" value="LOC100890105"/>
</dbReference>
<reference evidence="3" key="1">
    <citation type="submission" date="2015-02" db="EMBL/GenBank/DDBJ databases">
        <title>Genome sequencing for Strongylocentrotus purpuratus.</title>
        <authorList>
            <person name="Murali S."/>
            <person name="Liu Y."/>
            <person name="Vee V."/>
            <person name="English A."/>
            <person name="Wang M."/>
            <person name="Skinner E."/>
            <person name="Han Y."/>
            <person name="Muzny D.M."/>
            <person name="Worley K.C."/>
            <person name="Gibbs R.A."/>
        </authorList>
    </citation>
    <scope>NUCLEOTIDE SEQUENCE</scope>
</reference>
<dbReference type="PANTHER" id="PTHR32301:SF6">
    <property type="entry name" value="GOLVESIN-RELATED"/>
    <property type="match status" value="1"/>
</dbReference>
<keyword evidence="1" id="KW-0472">Membrane</keyword>
<dbReference type="InParanoid" id="A0A7M7NTH9"/>
<sequence length="432" mass="49331">MDQFGVIHGQGWIKRCLYTQRSLKYLLNISVLLSIAFMVFVYSIKSNWLQRGVSTSSVNPIPESVWYEAEPVSGNNDGRRTEVHGGVHEYRAERMNTRTLAELTADQNASPTFSLLANVTQHRKGLPNYYIHGLRSGIGGDYAMCNIAFVHLHKAGGTTTKAVLGKVSQKAKMGTVIMNRTPTSNFDLFIQKGGTSKPTLFQGGYSFGICDVLHKRPCSYMTVLRNPYDRIISSYFYTFGRHAARLCGPVIPGHVSITAWAIDQGGHFFNQLLMHPDTCRDYGSSIDEYLNQDYTKDIIKYVHVNPGRCMCRQRALHTATLTKEQRRALLHYTLENLENWFAVIGMLEDYQVSLELFGEAYQMNFTAEYSVPLNMNRNYAKVEDTNIKQMKIELLNSAEVREALYEDIMIYEKALEIMKLQKEEYTRIKNIR</sequence>
<dbReference type="GeneID" id="100890105"/>
<keyword evidence="1" id="KW-1133">Transmembrane helix</keyword>
<dbReference type="RefSeq" id="XP_030841413.1">
    <property type="nucleotide sequence ID" value="XM_030985553.1"/>
</dbReference>
<accession>A0A7M7NTH9</accession>
<feature type="transmembrane region" description="Helical" evidence="1">
    <location>
        <begin position="25"/>
        <end position="44"/>
    </location>
</feature>
<dbReference type="Gene3D" id="3.40.50.300">
    <property type="entry name" value="P-loop containing nucleotide triphosphate hydrolases"/>
    <property type="match status" value="1"/>
</dbReference>
<keyword evidence="3" id="KW-1185">Reference proteome</keyword>
<evidence type="ECO:0000256" key="1">
    <source>
        <dbReference type="SAM" id="Phobius"/>
    </source>
</evidence>
<dbReference type="OrthoDB" id="10010208at2759"/>
<organism evidence="2 3">
    <name type="scientific">Strongylocentrotus purpuratus</name>
    <name type="common">Purple sea urchin</name>
    <dbReference type="NCBI Taxonomy" id="7668"/>
    <lineage>
        <taxon>Eukaryota</taxon>
        <taxon>Metazoa</taxon>
        <taxon>Echinodermata</taxon>
        <taxon>Eleutherozoa</taxon>
        <taxon>Echinozoa</taxon>
        <taxon>Echinoidea</taxon>
        <taxon>Euechinoidea</taxon>
        <taxon>Echinacea</taxon>
        <taxon>Camarodonta</taxon>
        <taxon>Echinidea</taxon>
        <taxon>Strongylocentrotidae</taxon>
        <taxon>Strongylocentrotus</taxon>
    </lineage>
</organism>
<keyword evidence="1" id="KW-0812">Transmembrane</keyword>
<dbReference type="PANTHER" id="PTHR32301">
    <property type="entry name" value="COUNTIN RECEPTOR CNR3-RELATED"/>
    <property type="match status" value="1"/>
</dbReference>